<feature type="compositionally biased region" description="Basic and acidic residues" evidence="1">
    <location>
        <begin position="116"/>
        <end position="134"/>
    </location>
</feature>
<dbReference type="InterPro" id="IPR015655">
    <property type="entry name" value="PP2C"/>
</dbReference>
<dbReference type="Pfam" id="PF00625">
    <property type="entry name" value="Guanylate_kin"/>
    <property type="match status" value="1"/>
</dbReference>
<dbReference type="InterPro" id="IPR008144">
    <property type="entry name" value="Guanylate_kin-like_dom"/>
</dbReference>
<dbReference type="PROSITE" id="PS50052">
    <property type="entry name" value="GUANYLATE_KINASE_2"/>
    <property type="match status" value="1"/>
</dbReference>
<gene>
    <name evidence="4" type="ORF">PGLA1383_LOCUS5288</name>
</gene>
<feature type="non-terminal residue" evidence="4">
    <location>
        <position position="438"/>
    </location>
</feature>
<keyword evidence="5" id="KW-1185">Reference proteome</keyword>
<evidence type="ECO:0008006" key="6">
    <source>
        <dbReference type="Google" id="ProtNLM"/>
    </source>
</evidence>
<accession>A0A813DFM2</accession>
<dbReference type="InterPro" id="IPR001932">
    <property type="entry name" value="PPM-type_phosphatase-like_dom"/>
</dbReference>
<organism evidence="4 5">
    <name type="scientific">Polarella glacialis</name>
    <name type="common">Dinoflagellate</name>
    <dbReference type="NCBI Taxonomy" id="89957"/>
    <lineage>
        <taxon>Eukaryota</taxon>
        <taxon>Sar</taxon>
        <taxon>Alveolata</taxon>
        <taxon>Dinophyceae</taxon>
        <taxon>Suessiales</taxon>
        <taxon>Suessiaceae</taxon>
        <taxon>Polarella</taxon>
    </lineage>
</organism>
<dbReference type="InterPro" id="IPR036457">
    <property type="entry name" value="PPM-type-like_dom_sf"/>
</dbReference>
<evidence type="ECO:0000313" key="5">
    <source>
        <dbReference type="Proteomes" id="UP000654075"/>
    </source>
</evidence>
<name>A0A813DFM2_POLGL</name>
<dbReference type="EMBL" id="CAJNNV010002058">
    <property type="protein sequence ID" value="CAE8586420.1"/>
    <property type="molecule type" value="Genomic_DNA"/>
</dbReference>
<reference evidence="4" key="1">
    <citation type="submission" date="2021-02" db="EMBL/GenBank/DDBJ databases">
        <authorList>
            <person name="Dougan E. K."/>
            <person name="Rhodes N."/>
            <person name="Thang M."/>
            <person name="Chan C."/>
        </authorList>
    </citation>
    <scope>NUCLEOTIDE SEQUENCE</scope>
</reference>
<dbReference type="PANTHER" id="PTHR13832">
    <property type="entry name" value="PROTEIN PHOSPHATASE 2C"/>
    <property type="match status" value="1"/>
</dbReference>
<dbReference type="CDD" id="cd00143">
    <property type="entry name" value="PP2Cc"/>
    <property type="match status" value="1"/>
</dbReference>
<feature type="domain" description="Guanylate kinase-like" evidence="2">
    <location>
        <begin position="368"/>
        <end position="438"/>
    </location>
</feature>
<evidence type="ECO:0000256" key="1">
    <source>
        <dbReference type="SAM" id="MobiDB-lite"/>
    </source>
</evidence>
<dbReference type="SUPFAM" id="SSF81606">
    <property type="entry name" value="PP2C-like"/>
    <property type="match status" value="1"/>
</dbReference>
<evidence type="ECO:0000259" key="3">
    <source>
        <dbReference type="PROSITE" id="PS51746"/>
    </source>
</evidence>
<dbReference type="Proteomes" id="UP000654075">
    <property type="component" value="Unassembled WGS sequence"/>
</dbReference>
<dbReference type="Gene3D" id="3.40.50.300">
    <property type="entry name" value="P-loop containing nucleotide triphosphate hydrolases"/>
    <property type="match status" value="1"/>
</dbReference>
<dbReference type="PROSITE" id="PS00856">
    <property type="entry name" value="GUANYLATE_KINASE_1"/>
    <property type="match status" value="1"/>
</dbReference>
<dbReference type="OrthoDB" id="6334211at2759"/>
<proteinExistence type="predicted"/>
<dbReference type="Pfam" id="PF00481">
    <property type="entry name" value="PP2C"/>
    <property type="match status" value="1"/>
</dbReference>
<evidence type="ECO:0000313" key="4">
    <source>
        <dbReference type="EMBL" id="CAE8586420.1"/>
    </source>
</evidence>
<dbReference type="InterPro" id="IPR020590">
    <property type="entry name" value="Guanylate_kinase_CS"/>
</dbReference>
<dbReference type="SMART" id="SM00332">
    <property type="entry name" value="PP2Cc"/>
    <property type="match status" value="1"/>
</dbReference>
<protein>
    <recommendedName>
        <fullName evidence="6">Guanylate kinase</fullName>
    </recommendedName>
</protein>
<comment type="caution">
    <text evidence="4">The sequence shown here is derived from an EMBL/GenBank/DDBJ whole genome shotgun (WGS) entry which is preliminary data.</text>
</comment>
<feature type="region of interest" description="Disordered" evidence="1">
    <location>
        <begin position="116"/>
        <end position="144"/>
    </location>
</feature>
<dbReference type="InterPro" id="IPR008145">
    <property type="entry name" value="GK/Ca_channel_bsu"/>
</dbReference>
<dbReference type="InterPro" id="IPR027417">
    <property type="entry name" value="P-loop_NTPase"/>
</dbReference>
<dbReference type="SUPFAM" id="SSF52540">
    <property type="entry name" value="P-loop containing nucleoside triphosphate hydrolases"/>
    <property type="match status" value="1"/>
</dbReference>
<dbReference type="PROSITE" id="PS51746">
    <property type="entry name" value="PPM_2"/>
    <property type="match status" value="1"/>
</dbReference>
<dbReference type="Gene3D" id="3.60.40.10">
    <property type="entry name" value="PPM-type phosphatase domain"/>
    <property type="match status" value="1"/>
</dbReference>
<sequence length="438" mass="46553">MQGIRVNFEDSHFLDHSLGFCAVYDGHLGDEAAAFCAERLHLHVAAAGPVSSASLLAAFASCDQELRSSLPEGSEAGSTATFASVQEDSASGSLKVLVASSGDSRAVLWRKASDTIEATRDHRPSDPAERKRIEAAGGTVSDEFEPPRVDGQLACSRAFGAFKFKQGKGSPGEQKVSSVPEVYEWIAQKGDWLILACDGVWDTFTSERVVSEVCKASDASDLGDTLAKTLQLCIDKEADDNLTLLAIELGVAPEEARSVTLSPGNFLKTRDKEVLDQYTSFCLRFGFSLEKEMKPKCPPAAALSPVEPVPGPRFSSLPAPAAEEVSRPAPRLSLLAVPGATSAVEEAPSPTGSVTFAADTKSADPGDFQPLVIVGPSGVGKGTLIARLMAAFPGRFGFSVSHTTRKPRPGEVDGESYHFVELESMKKEVEVPGQFIEF</sequence>
<evidence type="ECO:0000259" key="2">
    <source>
        <dbReference type="PROSITE" id="PS50052"/>
    </source>
</evidence>
<dbReference type="AlphaFoldDB" id="A0A813DFM2"/>
<dbReference type="PANTHER" id="PTHR13832:SF827">
    <property type="entry name" value="PROTEIN PHOSPHATASE 1L"/>
    <property type="match status" value="1"/>
</dbReference>
<feature type="domain" description="PPM-type phosphatase" evidence="3">
    <location>
        <begin position="1"/>
        <end position="249"/>
    </location>
</feature>
<dbReference type="CDD" id="cd00071">
    <property type="entry name" value="GMPK"/>
    <property type="match status" value="1"/>
</dbReference>
<dbReference type="GO" id="GO:0004722">
    <property type="term" value="F:protein serine/threonine phosphatase activity"/>
    <property type="evidence" value="ECO:0007669"/>
    <property type="project" value="InterPro"/>
</dbReference>